<evidence type="ECO:0000256" key="1">
    <source>
        <dbReference type="SAM" id="MobiDB-lite"/>
    </source>
</evidence>
<feature type="compositionally biased region" description="Low complexity" evidence="1">
    <location>
        <begin position="7"/>
        <end position="20"/>
    </location>
</feature>
<dbReference type="Pfam" id="PF01464">
    <property type="entry name" value="SLT"/>
    <property type="match status" value="1"/>
</dbReference>
<proteinExistence type="predicted"/>
<keyword evidence="4" id="KW-1185">Reference proteome</keyword>
<dbReference type="Gene3D" id="1.10.530.10">
    <property type="match status" value="1"/>
</dbReference>
<organism evidence="3 4">
    <name type="scientific">Noviherbaspirillum suwonense</name>
    <dbReference type="NCBI Taxonomy" id="1224511"/>
    <lineage>
        <taxon>Bacteria</taxon>
        <taxon>Pseudomonadati</taxon>
        <taxon>Pseudomonadota</taxon>
        <taxon>Betaproteobacteria</taxon>
        <taxon>Burkholderiales</taxon>
        <taxon>Oxalobacteraceae</taxon>
        <taxon>Noviherbaspirillum</taxon>
    </lineage>
</organism>
<dbReference type="EMBL" id="FXUL01000001">
    <property type="protein sequence ID" value="SMP42358.1"/>
    <property type="molecule type" value="Genomic_DNA"/>
</dbReference>
<dbReference type="Proteomes" id="UP001158049">
    <property type="component" value="Unassembled WGS sequence"/>
</dbReference>
<dbReference type="SUPFAM" id="SSF53955">
    <property type="entry name" value="Lysozyme-like"/>
    <property type="match status" value="1"/>
</dbReference>
<evidence type="ECO:0000313" key="3">
    <source>
        <dbReference type="EMBL" id="SMP42358.1"/>
    </source>
</evidence>
<name>A0ABY1PQZ6_9BURK</name>
<feature type="region of interest" description="Disordered" evidence="1">
    <location>
        <begin position="1"/>
        <end position="20"/>
    </location>
</feature>
<dbReference type="InterPro" id="IPR008258">
    <property type="entry name" value="Transglycosylase_SLT_dom_1"/>
</dbReference>
<reference evidence="3 4" key="1">
    <citation type="submission" date="2017-05" db="EMBL/GenBank/DDBJ databases">
        <authorList>
            <person name="Varghese N."/>
            <person name="Submissions S."/>
        </authorList>
    </citation>
    <scope>NUCLEOTIDE SEQUENCE [LARGE SCALE GENOMIC DNA]</scope>
    <source>
        <strain evidence="3 4">DSM 26001</strain>
    </source>
</reference>
<comment type="caution">
    <text evidence="3">The sequence shown here is derived from an EMBL/GenBank/DDBJ whole genome shotgun (WGS) entry which is preliminary data.</text>
</comment>
<dbReference type="InterPro" id="IPR023346">
    <property type="entry name" value="Lysozyme-like_dom_sf"/>
</dbReference>
<accession>A0ABY1PQZ6</accession>
<evidence type="ECO:0000259" key="2">
    <source>
        <dbReference type="Pfam" id="PF01464"/>
    </source>
</evidence>
<gene>
    <name evidence="3" type="ORF">SAMN06295970_101176</name>
</gene>
<sequence length="350" mass="36289">MLPSLIGPTGEQGAEPAPGAASGARLRALFAAPGRTKVLRMAAHRAVMGAGVCAIGAIGVMFVKPELTDHLKAMSPFAAKTTMQASAPAAPATVPAPTGIVVAQKKPDVAAKPAVAEPATAPVAAAAAHAEHVAKLSVVDQKDAAPREQKWVTNWLSKRYRVAGDATNMLVSATYNTAREVKIDPLLVLAVMAIESGFNPFAESPVGAQGLMQVMSKVHHDKFQHLGGVKAALNPVANIKVGATILKEYVSRGGSIESGLKMYVGAAAFENDAGYGYKVLAEYKRLKDVANGKNVPVTTTSAPPPATVVAKTPPKPVAPVADDKVDVLTQADRHDLRNQEADQEGIVAAL</sequence>
<feature type="domain" description="Transglycosylase SLT" evidence="2">
    <location>
        <begin position="179"/>
        <end position="255"/>
    </location>
</feature>
<protein>
    <submittedName>
        <fullName evidence="3">Transglycosylase SLT domain-containing protein</fullName>
    </submittedName>
</protein>
<evidence type="ECO:0000313" key="4">
    <source>
        <dbReference type="Proteomes" id="UP001158049"/>
    </source>
</evidence>